<feature type="region of interest" description="Disordered" evidence="2">
    <location>
        <begin position="381"/>
        <end position="420"/>
    </location>
</feature>
<dbReference type="PANTHER" id="PTHR34778:SF6">
    <property type="entry name" value="SHUGOSHIN C-TERMINAL DOMAIN-CONTAINING PROTEIN"/>
    <property type="match status" value="1"/>
</dbReference>
<dbReference type="Proteomes" id="UP001370490">
    <property type="component" value="Unassembled WGS sequence"/>
</dbReference>
<feature type="compositionally biased region" description="Polar residues" evidence="2">
    <location>
        <begin position="301"/>
        <end position="332"/>
    </location>
</feature>
<organism evidence="3 4">
    <name type="scientific">Dillenia turbinata</name>
    <dbReference type="NCBI Taxonomy" id="194707"/>
    <lineage>
        <taxon>Eukaryota</taxon>
        <taxon>Viridiplantae</taxon>
        <taxon>Streptophyta</taxon>
        <taxon>Embryophyta</taxon>
        <taxon>Tracheophyta</taxon>
        <taxon>Spermatophyta</taxon>
        <taxon>Magnoliopsida</taxon>
        <taxon>eudicotyledons</taxon>
        <taxon>Gunneridae</taxon>
        <taxon>Pentapetalae</taxon>
        <taxon>Dilleniales</taxon>
        <taxon>Dilleniaceae</taxon>
        <taxon>Dillenia</taxon>
    </lineage>
</organism>
<feature type="compositionally biased region" description="Polar residues" evidence="2">
    <location>
        <begin position="555"/>
        <end position="565"/>
    </location>
</feature>
<feature type="region of interest" description="Disordered" evidence="2">
    <location>
        <begin position="301"/>
        <end position="334"/>
    </location>
</feature>
<sequence>MEALKKAYADIILNTTKEAALKIMISERKALRIQYELKTTKDEAIRILVRMKQMLDAKDAEAAAKSLNQQRKIDELEAQLSEAEEIISDLRSEFGLVRDELHKMKTKGMQPVIVAVPTEDVRRQCMTNGGTRNDSEPAMIPSLAPVSVPVAASLRNSCVIDRISDNNCCHATSETKLPGDSHVQDCQPENQNLSSNYMTSKEPELYRNGCTQRIRALEGNSPVKILPIRGIMDGKLPPSGDTRSSPTNIEGTLKTDEIDNSDEEEGGELDTGNLEAKPVKPIKRLRRRKIRYGRKRATSCKSTQLKKCPQPTSVATHHETGQNAADDTTASGNDAPLIPASMADIVQTAKQSAGLDGTGLPEGNLFKVDGTGCGTSKLNFSSANDFSNRNPPDQVSKPSETRPFLSRCQSSSNSTDGVVTSDNFGWMIPEKVTKLLSLSRLGPGLTSIKSKINPQSGSSNLVVRVTANKSVGVQNAEKKKTGFIDVSALVKSQDDLPQSSGVPGKNNLHSDDVSLKVSNSKDLEAPKINNENSSKPVEDRPLKYTFQRKRKKESMSSPGDQTLVENNAKRMAAEKQSNASDTQKPSLINESSRDTRRLAQVARQVYAFIPQLS</sequence>
<feature type="compositionally biased region" description="Polar residues" evidence="2">
    <location>
        <begin position="381"/>
        <end position="398"/>
    </location>
</feature>
<feature type="compositionally biased region" description="Polar residues" evidence="2">
    <location>
        <begin position="241"/>
        <end position="250"/>
    </location>
</feature>
<feature type="compositionally biased region" description="Polar residues" evidence="2">
    <location>
        <begin position="575"/>
        <end position="590"/>
    </location>
</feature>
<reference evidence="3 4" key="1">
    <citation type="submission" date="2023-12" db="EMBL/GenBank/DDBJ databases">
        <title>A high-quality genome assembly for Dillenia turbinata (Dilleniales).</title>
        <authorList>
            <person name="Chanderbali A."/>
        </authorList>
    </citation>
    <scope>NUCLEOTIDE SEQUENCE [LARGE SCALE GENOMIC DNA]</scope>
    <source>
        <strain evidence="3">LSX21</strain>
        <tissue evidence="3">Leaf</tissue>
    </source>
</reference>
<evidence type="ECO:0000256" key="1">
    <source>
        <dbReference type="SAM" id="Coils"/>
    </source>
</evidence>
<proteinExistence type="predicted"/>
<feature type="region of interest" description="Disordered" evidence="2">
    <location>
        <begin position="517"/>
        <end position="595"/>
    </location>
</feature>
<dbReference type="EMBL" id="JBAMMX010000027">
    <property type="protein sequence ID" value="KAK6913179.1"/>
    <property type="molecule type" value="Genomic_DNA"/>
</dbReference>
<feature type="coiled-coil region" evidence="1">
    <location>
        <begin position="57"/>
        <end position="93"/>
    </location>
</feature>
<accession>A0AAN8UFS4</accession>
<protein>
    <submittedName>
        <fullName evidence="3">Uncharacterized protein</fullName>
    </submittedName>
</protein>
<gene>
    <name evidence="3" type="ORF">RJ641_022780</name>
</gene>
<comment type="caution">
    <text evidence="3">The sequence shown here is derived from an EMBL/GenBank/DDBJ whole genome shotgun (WGS) entry which is preliminary data.</text>
</comment>
<evidence type="ECO:0000256" key="2">
    <source>
        <dbReference type="SAM" id="MobiDB-lite"/>
    </source>
</evidence>
<evidence type="ECO:0000313" key="3">
    <source>
        <dbReference type="EMBL" id="KAK6913179.1"/>
    </source>
</evidence>
<name>A0AAN8UFS4_9MAGN</name>
<evidence type="ECO:0000313" key="4">
    <source>
        <dbReference type="Proteomes" id="UP001370490"/>
    </source>
</evidence>
<keyword evidence="1" id="KW-0175">Coiled coil</keyword>
<dbReference type="AlphaFoldDB" id="A0AAN8UFS4"/>
<dbReference type="PANTHER" id="PTHR34778">
    <property type="entry name" value="OS02G0580700 PROTEIN"/>
    <property type="match status" value="1"/>
</dbReference>
<feature type="compositionally biased region" description="Acidic residues" evidence="2">
    <location>
        <begin position="258"/>
        <end position="268"/>
    </location>
</feature>
<keyword evidence="4" id="KW-1185">Reference proteome</keyword>
<feature type="compositionally biased region" description="Polar residues" evidence="2">
    <location>
        <begin position="407"/>
        <end position="420"/>
    </location>
</feature>
<feature type="region of interest" description="Disordered" evidence="2">
    <location>
        <begin position="229"/>
        <end position="278"/>
    </location>
</feature>